<dbReference type="AlphaFoldDB" id="A0A8H6IXR2"/>
<comment type="caution">
    <text evidence="1">The sequence shown here is derived from an EMBL/GenBank/DDBJ whole genome shotgun (WGS) entry which is preliminary data.</text>
</comment>
<organism evidence="1 2">
    <name type="scientific">Colletotrichum sojae</name>
    <dbReference type="NCBI Taxonomy" id="2175907"/>
    <lineage>
        <taxon>Eukaryota</taxon>
        <taxon>Fungi</taxon>
        <taxon>Dikarya</taxon>
        <taxon>Ascomycota</taxon>
        <taxon>Pezizomycotina</taxon>
        <taxon>Sordariomycetes</taxon>
        <taxon>Hypocreomycetidae</taxon>
        <taxon>Glomerellales</taxon>
        <taxon>Glomerellaceae</taxon>
        <taxon>Colletotrichum</taxon>
        <taxon>Colletotrichum orchidearum species complex</taxon>
    </lineage>
</organism>
<name>A0A8H6IXR2_9PEZI</name>
<reference evidence="1 2" key="1">
    <citation type="journal article" date="2020" name="Phytopathology">
        <title>Genome Sequence Resources of Colletotrichum truncatum, C. plurivorum, C. musicola, and C. sojae: Four Species Pathogenic to Soybean (Glycine max).</title>
        <authorList>
            <person name="Rogerio F."/>
            <person name="Boufleur T.R."/>
            <person name="Ciampi-Guillardi M."/>
            <person name="Sukno S.A."/>
            <person name="Thon M.R."/>
            <person name="Massola Junior N.S."/>
            <person name="Baroncelli R."/>
        </authorList>
    </citation>
    <scope>NUCLEOTIDE SEQUENCE [LARGE SCALE GENOMIC DNA]</scope>
    <source>
        <strain evidence="1 2">LFN0009</strain>
    </source>
</reference>
<accession>A0A8H6IXR2</accession>
<evidence type="ECO:0000313" key="2">
    <source>
        <dbReference type="Proteomes" id="UP000652219"/>
    </source>
</evidence>
<proteinExistence type="predicted"/>
<dbReference type="Proteomes" id="UP000652219">
    <property type="component" value="Unassembled WGS sequence"/>
</dbReference>
<dbReference type="EMBL" id="WIGN01000262">
    <property type="protein sequence ID" value="KAF6802687.1"/>
    <property type="molecule type" value="Genomic_DNA"/>
</dbReference>
<gene>
    <name evidence="1" type="ORF">CSOJ01_11411</name>
</gene>
<protein>
    <submittedName>
        <fullName evidence="1">Uncharacterized protein</fullName>
    </submittedName>
</protein>
<evidence type="ECO:0000313" key="1">
    <source>
        <dbReference type="EMBL" id="KAF6802687.1"/>
    </source>
</evidence>
<keyword evidence="2" id="KW-1185">Reference proteome</keyword>
<sequence>MASSWVYECPVEIDTLIPGHVGVLKVKSPDDKLPPLLGTIRNVHDVLSNCSTVRSLKLRILGRSYESDRCSLPFDLSGGSAYPSKLEVLHLEGYHFDDSEWQKVQPPKSLLPYGWFPNAIIDDLDNYLRWYRFGGASKYFEWRDMPEEQQNKTNLDL</sequence>